<dbReference type="RefSeq" id="WP_316513346.1">
    <property type="nucleotide sequence ID" value="NZ_OY726395.1"/>
</dbReference>
<organism evidence="2 3">
    <name type="scientific">[Mycobacterium] wendilense</name>
    <dbReference type="NCBI Taxonomy" id="3064284"/>
    <lineage>
        <taxon>Bacteria</taxon>
        <taxon>Bacillati</taxon>
        <taxon>Actinomycetota</taxon>
        <taxon>Actinomycetes</taxon>
        <taxon>Mycobacteriales</taxon>
        <taxon>Mycobacteriaceae</taxon>
        <taxon>Mycolicibacter</taxon>
    </lineage>
</organism>
<sequence length="176" mass="19555">MDSRSTKRRTTRNATSRRRRNANAIGESNPEARNMPTPAHEPILETEIFPDAGFVVIEDLGTQDVVGLSEAGHRAGYEATRHRLDIYTMSADESDMIGREVIVRVYAGDPLDTDELGQLIFDGELDITTGILAISELLSPEPEYSHQIPLAEPVIALIERPRVCSPKFLTCEHRSV</sequence>
<feature type="compositionally biased region" description="Basic residues" evidence="1">
    <location>
        <begin position="1"/>
        <end position="21"/>
    </location>
</feature>
<protein>
    <submittedName>
        <fullName evidence="2">Uncharacterized protein</fullName>
    </submittedName>
</protein>
<evidence type="ECO:0000313" key="2">
    <source>
        <dbReference type="EMBL" id="CAJ1587614.1"/>
    </source>
</evidence>
<dbReference type="EMBL" id="OY726395">
    <property type="protein sequence ID" value="CAJ1587614.1"/>
    <property type="molecule type" value="Genomic_DNA"/>
</dbReference>
<gene>
    <name evidence="2" type="ORF">MU0050_004894</name>
</gene>
<accession>A0ABM9MKW4</accession>
<evidence type="ECO:0000313" key="3">
    <source>
        <dbReference type="Proteomes" id="UP001190466"/>
    </source>
</evidence>
<name>A0ABM9MKW4_9MYCO</name>
<dbReference type="Proteomes" id="UP001190466">
    <property type="component" value="Chromosome"/>
</dbReference>
<proteinExistence type="predicted"/>
<reference evidence="2 3" key="1">
    <citation type="submission" date="2023-08" db="EMBL/GenBank/DDBJ databases">
        <authorList>
            <person name="Folkvardsen B D."/>
            <person name="Norman A."/>
        </authorList>
    </citation>
    <scope>NUCLEOTIDE SEQUENCE [LARGE SCALE GENOMIC DNA]</scope>
    <source>
        <strain evidence="2 3">Mu0050</strain>
    </source>
</reference>
<keyword evidence="3" id="KW-1185">Reference proteome</keyword>
<feature type="region of interest" description="Disordered" evidence="1">
    <location>
        <begin position="1"/>
        <end position="37"/>
    </location>
</feature>
<evidence type="ECO:0000256" key="1">
    <source>
        <dbReference type="SAM" id="MobiDB-lite"/>
    </source>
</evidence>